<feature type="non-terminal residue" evidence="2">
    <location>
        <position position="1"/>
    </location>
</feature>
<name>A0A9R1IA55_WHEAT</name>
<keyword evidence="1" id="KW-0472">Membrane</keyword>
<organism evidence="2">
    <name type="scientific">Triticum aestivum</name>
    <name type="common">Wheat</name>
    <dbReference type="NCBI Taxonomy" id="4565"/>
    <lineage>
        <taxon>Eukaryota</taxon>
        <taxon>Viridiplantae</taxon>
        <taxon>Streptophyta</taxon>
        <taxon>Embryophyta</taxon>
        <taxon>Tracheophyta</taxon>
        <taxon>Spermatophyta</taxon>
        <taxon>Magnoliopsida</taxon>
        <taxon>Liliopsida</taxon>
        <taxon>Poales</taxon>
        <taxon>Poaceae</taxon>
        <taxon>BOP clade</taxon>
        <taxon>Pooideae</taxon>
        <taxon>Triticodae</taxon>
        <taxon>Triticeae</taxon>
        <taxon>Triticinae</taxon>
        <taxon>Triticum</taxon>
    </lineage>
</organism>
<evidence type="ECO:0000256" key="1">
    <source>
        <dbReference type="SAM" id="Phobius"/>
    </source>
</evidence>
<feature type="transmembrane region" description="Helical" evidence="1">
    <location>
        <begin position="193"/>
        <end position="214"/>
    </location>
</feature>
<dbReference type="InterPro" id="IPR004158">
    <property type="entry name" value="DUF247_pln"/>
</dbReference>
<sequence>EDEMDLYINLMVLEYLERAPEGRNFAKISLGRHPLELYHGSLTYNNGAHRVHPPAYKKRERGNLQDIRFEHGVLSMPVIEVVDNTESLYLNLMAFERLHFGVGDLVTAYVIFIDNIIVSAKDVAMLSSNEVLKNMLGCDKEAAKLFNGTLSRGQLLGPCPGLHNVQYEVNAYCKESWHKWRATLIRTYFRNPWAFISLVAATILLIATLLQTTYTVMPNK</sequence>
<gene>
    <name evidence="2" type="ORF">CFC21_084479</name>
</gene>
<dbReference type="OrthoDB" id="684767at2759"/>
<dbReference type="PANTHER" id="PTHR31170:SF18">
    <property type="entry name" value="(WILD MALAYSIAN BANANA) HYPOTHETICAL PROTEIN"/>
    <property type="match status" value="1"/>
</dbReference>
<reference evidence="2" key="2">
    <citation type="submission" date="2020-03" db="EMBL/GenBank/DDBJ databases">
        <title>The second near-complete assembly of the hexaploid bread wheat (Triticum aestivum) genome.</title>
        <authorList>
            <person name="Zimin A.V."/>
            <person name="Puiu D."/>
            <person name="Shumante A."/>
            <person name="Alonge M."/>
            <person name="Salzberg S.L."/>
        </authorList>
    </citation>
    <scope>NUCLEOTIDE SEQUENCE</scope>
    <source>
        <tissue evidence="2">Leaf</tissue>
    </source>
</reference>
<dbReference type="Proteomes" id="UP000815260">
    <property type="component" value="Chromosome 6A"/>
</dbReference>
<proteinExistence type="predicted"/>
<evidence type="ECO:0000313" key="2">
    <source>
        <dbReference type="EMBL" id="KAF7080388.1"/>
    </source>
</evidence>
<protein>
    <submittedName>
        <fullName evidence="2">Uncharacterized protein</fullName>
    </submittedName>
</protein>
<dbReference type="AlphaFoldDB" id="A0A9R1IA55"/>
<accession>A0A9R1IA55</accession>
<keyword evidence="1" id="KW-0812">Transmembrane</keyword>
<keyword evidence="1" id="KW-1133">Transmembrane helix</keyword>
<dbReference type="EMBL" id="CM022226">
    <property type="protein sequence ID" value="KAF7080388.1"/>
    <property type="molecule type" value="Genomic_DNA"/>
</dbReference>
<comment type="caution">
    <text evidence="2">The sequence shown here is derived from an EMBL/GenBank/DDBJ whole genome shotgun (WGS) entry which is preliminary data.</text>
</comment>
<feature type="non-terminal residue" evidence="2">
    <location>
        <position position="220"/>
    </location>
</feature>
<dbReference type="Pfam" id="PF03140">
    <property type="entry name" value="DUF247"/>
    <property type="match status" value="1"/>
</dbReference>
<dbReference type="PANTHER" id="PTHR31170">
    <property type="entry name" value="BNAC04G53230D PROTEIN"/>
    <property type="match status" value="1"/>
</dbReference>
<reference evidence="2" key="1">
    <citation type="journal article" date="2017" name="Gigascience">
        <title>The first near-complete assembly of the hexaploid bread wheat genome, Triticum aestivum.</title>
        <authorList>
            <person name="Zimin A.V."/>
            <person name="Puiu D."/>
            <person name="Hall R."/>
            <person name="Kingan S."/>
            <person name="Clavijo B.J."/>
            <person name="Salzberg S.L."/>
        </authorList>
    </citation>
    <scope>NUCLEOTIDE SEQUENCE</scope>
    <source>
        <tissue evidence="2">Leaf</tissue>
    </source>
</reference>